<protein>
    <recommendedName>
        <fullName evidence="3">PLAT domain-containing protein</fullName>
    </recommendedName>
</protein>
<dbReference type="InterPro" id="IPR051223">
    <property type="entry name" value="Polycystin"/>
</dbReference>
<dbReference type="Pfam" id="PF01477">
    <property type="entry name" value="PLAT"/>
    <property type="match status" value="2"/>
</dbReference>
<comment type="caution">
    <text evidence="4">The sequence shown here is derived from an EMBL/GenBank/DDBJ whole genome shotgun (WGS) entry which is preliminary data.</text>
</comment>
<reference evidence="4" key="1">
    <citation type="journal article" date="2023" name="Mol. Biol. Evol.">
        <title>Third-Generation Sequencing Reveals the Adaptive Role of the Epigenome in Three Deep-Sea Polychaetes.</title>
        <authorList>
            <person name="Perez M."/>
            <person name="Aroh O."/>
            <person name="Sun Y."/>
            <person name="Lan Y."/>
            <person name="Juniper S.K."/>
            <person name="Young C.R."/>
            <person name="Angers B."/>
            <person name="Qian P.Y."/>
        </authorList>
    </citation>
    <scope>NUCLEOTIDE SEQUENCE</scope>
    <source>
        <strain evidence="4">R07B-5</strain>
    </source>
</reference>
<evidence type="ECO:0000313" key="5">
    <source>
        <dbReference type="Proteomes" id="UP001209878"/>
    </source>
</evidence>
<dbReference type="SUPFAM" id="SSF49723">
    <property type="entry name" value="Lipase/lipooxygenase domain (PLAT/LH2 domain)"/>
    <property type="match status" value="2"/>
</dbReference>
<feature type="domain" description="PLAT" evidence="3">
    <location>
        <begin position="141"/>
        <end position="253"/>
    </location>
</feature>
<dbReference type="EMBL" id="JAODUO010001774">
    <property type="protein sequence ID" value="KAK2158726.1"/>
    <property type="molecule type" value="Genomic_DNA"/>
</dbReference>
<dbReference type="PANTHER" id="PTHR10877:SF194">
    <property type="entry name" value="LOCATION OF VULVA DEFECTIVE 1"/>
    <property type="match status" value="1"/>
</dbReference>
<dbReference type="PANTHER" id="PTHR10877">
    <property type="entry name" value="POLYCYSTIN FAMILY MEMBER"/>
    <property type="match status" value="1"/>
</dbReference>
<feature type="chain" id="PRO_5042127379" description="PLAT domain-containing protein" evidence="2">
    <location>
        <begin position="25"/>
        <end position="254"/>
    </location>
</feature>
<dbReference type="InterPro" id="IPR001024">
    <property type="entry name" value="PLAT/LH2_dom"/>
</dbReference>
<evidence type="ECO:0000313" key="4">
    <source>
        <dbReference type="EMBL" id="KAK2158726.1"/>
    </source>
</evidence>
<dbReference type="SMART" id="SM00308">
    <property type="entry name" value="LH2"/>
    <property type="match status" value="1"/>
</dbReference>
<organism evidence="4 5">
    <name type="scientific">Ridgeia piscesae</name>
    <name type="common">Tubeworm</name>
    <dbReference type="NCBI Taxonomy" id="27915"/>
    <lineage>
        <taxon>Eukaryota</taxon>
        <taxon>Metazoa</taxon>
        <taxon>Spiralia</taxon>
        <taxon>Lophotrochozoa</taxon>
        <taxon>Annelida</taxon>
        <taxon>Polychaeta</taxon>
        <taxon>Sedentaria</taxon>
        <taxon>Canalipalpata</taxon>
        <taxon>Sabellida</taxon>
        <taxon>Siboglinidae</taxon>
        <taxon>Ridgeia</taxon>
    </lineage>
</organism>
<proteinExistence type="predicted"/>
<dbReference type="GO" id="GO:0016020">
    <property type="term" value="C:membrane"/>
    <property type="evidence" value="ECO:0007669"/>
    <property type="project" value="TreeGrafter"/>
</dbReference>
<gene>
    <name evidence="4" type="ORF">NP493_1773g00053</name>
</gene>
<comment type="caution">
    <text evidence="1">Lacks conserved residue(s) required for the propagation of feature annotation.</text>
</comment>
<accession>A0AAD9N8A8</accession>
<feature type="domain" description="PLAT" evidence="3">
    <location>
        <begin position="26"/>
        <end position="140"/>
    </location>
</feature>
<evidence type="ECO:0000256" key="2">
    <source>
        <dbReference type="SAM" id="SignalP"/>
    </source>
</evidence>
<dbReference type="Gene3D" id="2.60.60.20">
    <property type="entry name" value="PLAT/LH2 domain"/>
    <property type="match status" value="2"/>
</dbReference>
<sequence>MVTPRLACFALVILLFGQLNPAAAVCQYRIKTRTGILAGAGSHAVASVRLYGSEANCGWRSLNTNGVTLWSNNYFTVTCPCLGCVLKLRIRHNNAGVNPSWYLVYVGVRRLPGPSLYQKFPCKKWLSSSTSLNRKLTSSKTPYRIRIRTGSQLSAGTNAAVKFSLISNTIGAVLMSLNSGFPRFSTRTFYRNIVNICPVKQVYITHNNAGSGPSWFIRRIYVYNRAMKIHYRCNCYCWLFSPSNLAKTLTCQKL</sequence>
<dbReference type="GO" id="GO:0050982">
    <property type="term" value="P:detection of mechanical stimulus"/>
    <property type="evidence" value="ECO:0007669"/>
    <property type="project" value="TreeGrafter"/>
</dbReference>
<evidence type="ECO:0000256" key="1">
    <source>
        <dbReference type="PROSITE-ProRule" id="PRU00152"/>
    </source>
</evidence>
<feature type="signal peptide" evidence="2">
    <location>
        <begin position="1"/>
        <end position="24"/>
    </location>
</feature>
<dbReference type="PROSITE" id="PS50095">
    <property type="entry name" value="PLAT"/>
    <property type="match status" value="2"/>
</dbReference>
<dbReference type="Proteomes" id="UP001209878">
    <property type="component" value="Unassembled WGS sequence"/>
</dbReference>
<name>A0AAD9N8A8_RIDPI</name>
<dbReference type="GO" id="GO:0005262">
    <property type="term" value="F:calcium channel activity"/>
    <property type="evidence" value="ECO:0007669"/>
    <property type="project" value="TreeGrafter"/>
</dbReference>
<evidence type="ECO:0000259" key="3">
    <source>
        <dbReference type="PROSITE" id="PS50095"/>
    </source>
</evidence>
<keyword evidence="5" id="KW-1185">Reference proteome</keyword>
<keyword evidence="2" id="KW-0732">Signal</keyword>
<dbReference type="InterPro" id="IPR036392">
    <property type="entry name" value="PLAT/LH2_dom_sf"/>
</dbReference>
<dbReference type="AlphaFoldDB" id="A0AAD9N8A8"/>